<organism evidence="7 8">
    <name type="scientific">Fictibacillus phosphorivorans</name>
    <dbReference type="NCBI Taxonomy" id="1221500"/>
    <lineage>
        <taxon>Bacteria</taxon>
        <taxon>Bacillati</taxon>
        <taxon>Bacillota</taxon>
        <taxon>Bacilli</taxon>
        <taxon>Bacillales</taxon>
        <taxon>Fictibacillaceae</taxon>
        <taxon>Fictibacillus</taxon>
    </lineage>
</organism>
<dbReference type="InterPro" id="IPR018053">
    <property type="entry name" value="Glyco_hydro_32_AS"/>
</dbReference>
<dbReference type="InterPro" id="IPR001362">
    <property type="entry name" value="Glyco_hydro_32"/>
</dbReference>
<keyword evidence="2 4" id="KW-0378">Hydrolase</keyword>
<dbReference type="GO" id="GO:0004575">
    <property type="term" value="F:sucrose alpha-glucosidase activity"/>
    <property type="evidence" value="ECO:0007669"/>
    <property type="project" value="TreeGrafter"/>
</dbReference>
<reference evidence="7 8" key="1">
    <citation type="submission" date="2016-04" db="EMBL/GenBank/DDBJ databases">
        <title>Complete genome sequence of Fictibacillus phosphorivorans G25-29, a strain toxic to nematodes.</title>
        <authorList>
            <person name="Zheng Z."/>
        </authorList>
    </citation>
    <scope>NUCLEOTIDE SEQUENCE [LARGE SCALE GENOMIC DNA]</scope>
    <source>
        <strain evidence="7 8">G25-29</strain>
    </source>
</reference>
<dbReference type="KEGG" id="fpn:ABE65_011335"/>
<dbReference type="AlphaFoldDB" id="A0A160IT59"/>
<evidence type="ECO:0000256" key="1">
    <source>
        <dbReference type="ARBA" id="ARBA00009902"/>
    </source>
</evidence>
<dbReference type="SUPFAM" id="SSF75005">
    <property type="entry name" value="Arabinanase/levansucrase/invertase"/>
    <property type="match status" value="1"/>
</dbReference>
<dbReference type="Pfam" id="PF08244">
    <property type="entry name" value="Glyco_hydro_32C"/>
    <property type="match status" value="1"/>
</dbReference>
<evidence type="ECO:0000259" key="6">
    <source>
        <dbReference type="Pfam" id="PF08244"/>
    </source>
</evidence>
<accession>A0A160IT59</accession>
<evidence type="ECO:0000313" key="7">
    <source>
        <dbReference type="EMBL" id="ANC79372.1"/>
    </source>
</evidence>
<feature type="domain" description="Glycosyl hydrolase family 32 N-terminal" evidence="5">
    <location>
        <begin position="16"/>
        <end position="329"/>
    </location>
</feature>
<dbReference type="SUPFAM" id="SSF49899">
    <property type="entry name" value="Concanavalin A-like lectins/glucanases"/>
    <property type="match status" value="1"/>
</dbReference>
<comment type="similarity">
    <text evidence="1 4">Belongs to the glycosyl hydrolase 32 family.</text>
</comment>
<dbReference type="InterPro" id="IPR023296">
    <property type="entry name" value="Glyco_hydro_beta-prop_sf"/>
</dbReference>
<proteinExistence type="inferred from homology"/>
<evidence type="ECO:0000313" key="8">
    <source>
        <dbReference type="Proteomes" id="UP000076623"/>
    </source>
</evidence>
<keyword evidence="8" id="KW-1185">Reference proteome</keyword>
<dbReference type="CDD" id="cd18622">
    <property type="entry name" value="GH32_Inu-like"/>
    <property type="match status" value="1"/>
</dbReference>
<dbReference type="PANTHER" id="PTHR42800:SF1">
    <property type="entry name" value="EXOINULINASE INUD (AFU_ORTHOLOGUE AFUA_5G00480)"/>
    <property type="match status" value="1"/>
</dbReference>
<dbReference type="GO" id="GO:0005737">
    <property type="term" value="C:cytoplasm"/>
    <property type="evidence" value="ECO:0007669"/>
    <property type="project" value="TreeGrafter"/>
</dbReference>
<gene>
    <name evidence="7" type="ORF">ABE65_011335</name>
</gene>
<evidence type="ECO:0000256" key="3">
    <source>
        <dbReference type="ARBA" id="ARBA00023295"/>
    </source>
</evidence>
<dbReference type="PROSITE" id="PS00609">
    <property type="entry name" value="GLYCOSYL_HYDROL_F32"/>
    <property type="match status" value="1"/>
</dbReference>
<sequence>MSPTNFFNEEYRPQYHFTPMKNWMNDPNGMVYFQGEYHLFYQYHPESTVWGPMHWGHAVSSDMIHWEHLPIALFPDEIGFIFSGSVVVDPCDSTGFFNGKEGLVAIFTHAGEHPVTRKPRQVQSLAYSKDQGRTWTKYEGNPVLEEPAIADFRDPKVIWYEEERKWIMVLAAGNHVRFYSSNDMKSWDFESAFGKTEGSHQGVWECPDLFSLPIDGVHRWVLIVSIGDDPAYHEGSRTQYFVGDFNGKTFTNDNDPDVVLWLDFGRDNYAGVTWSDVPKEDGRRLFIGWMSNWKYANHVPTSTWRSAMTLPRSLSLTSTSEGIRLVQKPVHEVSVLREPLTSIKRTITLVPDENLLKDIKSKTFELKASFTIKEAAVFGLKVHQSNEEETIIGFNSQRSVLYVDRRKSGDLGFHDAFSCVQEMAVLEKEHVSLHIFVDKSSVEVFVNEGKQVLTSLIFPKEESDGIELFLDQGVVDLHSLDVFNYHSIWTKGES</sequence>
<dbReference type="SMART" id="SM00640">
    <property type="entry name" value="Glyco_32"/>
    <property type="match status" value="1"/>
</dbReference>
<dbReference type="EMBL" id="CP015378">
    <property type="protein sequence ID" value="ANC79372.1"/>
    <property type="molecule type" value="Genomic_DNA"/>
</dbReference>
<protein>
    <submittedName>
        <fullName evidence="7">Glycoside hydrolase</fullName>
    </submittedName>
</protein>
<dbReference type="Pfam" id="PF00251">
    <property type="entry name" value="Glyco_hydro_32N"/>
    <property type="match status" value="1"/>
</dbReference>
<dbReference type="PANTHER" id="PTHR42800">
    <property type="entry name" value="EXOINULINASE INUD (AFU_ORTHOLOGUE AFUA_5G00480)"/>
    <property type="match status" value="1"/>
</dbReference>
<dbReference type="Gene3D" id="2.60.120.560">
    <property type="entry name" value="Exo-inulinase, domain 1"/>
    <property type="match status" value="1"/>
</dbReference>
<keyword evidence="3 4" id="KW-0326">Glycosidase</keyword>
<name>A0A160IT59_9BACL</name>
<dbReference type="Gene3D" id="2.115.10.20">
    <property type="entry name" value="Glycosyl hydrolase domain, family 43"/>
    <property type="match status" value="1"/>
</dbReference>
<evidence type="ECO:0000259" key="5">
    <source>
        <dbReference type="Pfam" id="PF00251"/>
    </source>
</evidence>
<feature type="domain" description="Glycosyl hydrolase family 32 C-terminal" evidence="6">
    <location>
        <begin position="342"/>
        <end position="482"/>
    </location>
</feature>
<dbReference type="InterPro" id="IPR013320">
    <property type="entry name" value="ConA-like_dom_sf"/>
</dbReference>
<dbReference type="GO" id="GO:0005987">
    <property type="term" value="P:sucrose catabolic process"/>
    <property type="evidence" value="ECO:0007669"/>
    <property type="project" value="TreeGrafter"/>
</dbReference>
<dbReference type="STRING" id="1221500.ABE65_011335"/>
<dbReference type="InterPro" id="IPR013189">
    <property type="entry name" value="Glyco_hydro_32_C"/>
</dbReference>
<dbReference type="InterPro" id="IPR013148">
    <property type="entry name" value="Glyco_hydro_32_N"/>
</dbReference>
<dbReference type="Proteomes" id="UP000076623">
    <property type="component" value="Chromosome"/>
</dbReference>
<evidence type="ECO:0000256" key="4">
    <source>
        <dbReference type="RuleBase" id="RU362110"/>
    </source>
</evidence>
<evidence type="ECO:0000256" key="2">
    <source>
        <dbReference type="ARBA" id="ARBA00022801"/>
    </source>
</evidence>